<dbReference type="Pfam" id="PF04229">
    <property type="entry name" value="GrpB"/>
    <property type="match status" value="1"/>
</dbReference>
<dbReference type="AlphaFoldDB" id="A0ABD5S4U3"/>
<dbReference type="SUPFAM" id="SSF81301">
    <property type="entry name" value="Nucleotidyltransferase"/>
    <property type="match status" value="1"/>
</dbReference>
<dbReference type="Gene3D" id="3.30.460.10">
    <property type="entry name" value="Beta Polymerase, domain 2"/>
    <property type="match status" value="1"/>
</dbReference>
<evidence type="ECO:0000256" key="1">
    <source>
        <dbReference type="SAM" id="MobiDB-lite"/>
    </source>
</evidence>
<dbReference type="PANTHER" id="PTHR34822:SF1">
    <property type="entry name" value="GRPB FAMILY PROTEIN"/>
    <property type="match status" value="1"/>
</dbReference>
<dbReference type="EMBL" id="JBHSWU010000993">
    <property type="protein sequence ID" value="MFC6726267.1"/>
    <property type="molecule type" value="Genomic_DNA"/>
</dbReference>
<evidence type="ECO:0000313" key="3">
    <source>
        <dbReference type="Proteomes" id="UP001596328"/>
    </source>
</evidence>
<reference evidence="2 3" key="1">
    <citation type="journal article" date="2019" name="Int. J. Syst. Evol. Microbiol.">
        <title>The Global Catalogue of Microorganisms (GCM) 10K type strain sequencing project: providing services to taxonomists for standard genome sequencing and annotation.</title>
        <authorList>
            <consortium name="The Broad Institute Genomics Platform"/>
            <consortium name="The Broad Institute Genome Sequencing Center for Infectious Disease"/>
            <person name="Wu L."/>
            <person name="Ma J."/>
        </authorList>
    </citation>
    <scope>NUCLEOTIDE SEQUENCE [LARGE SCALE GENOMIC DNA]</scope>
    <source>
        <strain evidence="2 3">NBRC 111368</strain>
    </source>
</reference>
<dbReference type="PANTHER" id="PTHR34822">
    <property type="entry name" value="GRPB DOMAIN PROTEIN (AFU_ORTHOLOGUE AFUA_1G01530)"/>
    <property type="match status" value="1"/>
</dbReference>
<comment type="caution">
    <text evidence="2">The sequence shown here is derived from an EMBL/GenBank/DDBJ whole genome shotgun (WGS) entry which is preliminary data.</text>
</comment>
<evidence type="ECO:0000313" key="2">
    <source>
        <dbReference type="EMBL" id="MFC6726267.1"/>
    </source>
</evidence>
<proteinExistence type="predicted"/>
<dbReference type="InterPro" id="IPR043519">
    <property type="entry name" value="NT_sf"/>
</dbReference>
<feature type="compositionally biased region" description="Acidic residues" evidence="1">
    <location>
        <begin position="1"/>
        <end position="24"/>
    </location>
</feature>
<dbReference type="Proteomes" id="UP001596328">
    <property type="component" value="Unassembled WGS sequence"/>
</dbReference>
<feature type="compositionally biased region" description="Low complexity" evidence="1">
    <location>
        <begin position="25"/>
        <end position="35"/>
    </location>
</feature>
<gene>
    <name evidence="2" type="ORF">ACFQE1_18240</name>
</gene>
<name>A0ABD5S4U3_9EURY</name>
<protein>
    <submittedName>
        <fullName evidence="2">GrpB family protein</fullName>
    </submittedName>
</protein>
<organism evidence="2 3">
    <name type="scientific">Halobium palmae</name>
    <dbReference type="NCBI Taxonomy" id="1776492"/>
    <lineage>
        <taxon>Archaea</taxon>
        <taxon>Methanobacteriati</taxon>
        <taxon>Methanobacteriota</taxon>
        <taxon>Stenosarchaea group</taxon>
        <taxon>Halobacteria</taxon>
        <taxon>Halobacteriales</taxon>
        <taxon>Haloferacaceae</taxon>
        <taxon>Halobium</taxon>
    </lineage>
</organism>
<feature type="region of interest" description="Disordered" evidence="1">
    <location>
        <begin position="1"/>
        <end position="35"/>
    </location>
</feature>
<accession>A0ABD5S4U3</accession>
<dbReference type="InterPro" id="IPR007344">
    <property type="entry name" value="GrpB/CoaE"/>
</dbReference>
<sequence>MPDPDDDADTDDVGANGDTDDAGADADPGADFGGDVRIVKYDPEWPVHYDRERERIEGALDPEQYVRIEHIGSTSVPGLDAKDIVDVLLVVPDEETAWNCVGPLESVGYEFHREWERREFRLGLGRWPDDGQRVNLSVRTENGDDWRRNLLLRDYVRDHPAARDEYERVKYEAAAAHAEELIEYTRAKSDVVESIVERAREAGYGERL</sequence>
<keyword evidence="3" id="KW-1185">Reference proteome</keyword>